<reference evidence="1 2" key="1">
    <citation type="submission" date="2019-02" db="EMBL/GenBank/DDBJ databases">
        <title>Genome sequencing of the rare red list fungi Hericium alpestre (H. flagellum).</title>
        <authorList>
            <person name="Buettner E."/>
            <person name="Kellner H."/>
        </authorList>
    </citation>
    <scope>NUCLEOTIDE SEQUENCE [LARGE SCALE GENOMIC DNA]</scope>
    <source>
        <strain evidence="1 2">DSM 108284</strain>
    </source>
</reference>
<evidence type="ECO:0000313" key="1">
    <source>
        <dbReference type="EMBL" id="TFY80402.1"/>
    </source>
</evidence>
<dbReference type="SUPFAM" id="SSF56112">
    <property type="entry name" value="Protein kinase-like (PK-like)"/>
    <property type="match status" value="1"/>
</dbReference>
<protein>
    <recommendedName>
        <fullName evidence="3">Protein kinase domain-containing protein</fullName>
    </recommendedName>
</protein>
<dbReference type="PANTHER" id="PTHR37171">
    <property type="entry name" value="SERINE/THREONINE-PROTEIN KINASE YRZF-RELATED"/>
    <property type="match status" value="1"/>
</dbReference>
<dbReference type="InterPro" id="IPR011009">
    <property type="entry name" value="Kinase-like_dom_sf"/>
</dbReference>
<gene>
    <name evidence="1" type="ORF">EWM64_g3613</name>
</gene>
<comment type="caution">
    <text evidence="1">The sequence shown here is derived from an EMBL/GenBank/DDBJ whole genome shotgun (WGS) entry which is preliminary data.</text>
</comment>
<name>A0A4Y9ZZZ7_9AGAM</name>
<dbReference type="Gene3D" id="1.10.510.10">
    <property type="entry name" value="Transferase(Phosphotransferase) domain 1"/>
    <property type="match status" value="1"/>
</dbReference>
<dbReference type="STRING" id="135208.A0A4Y9ZZZ7"/>
<evidence type="ECO:0008006" key="3">
    <source>
        <dbReference type="Google" id="ProtNLM"/>
    </source>
</evidence>
<dbReference type="PANTHER" id="PTHR37171:SF1">
    <property type="entry name" value="SERINE_THREONINE-PROTEIN KINASE YRZF-RELATED"/>
    <property type="match status" value="1"/>
</dbReference>
<dbReference type="AlphaFoldDB" id="A0A4Y9ZZZ7"/>
<keyword evidence="2" id="KW-1185">Reference proteome</keyword>
<dbReference type="OrthoDB" id="2740102at2759"/>
<dbReference type="InterPro" id="IPR052396">
    <property type="entry name" value="Meiotic_Drive_Suppr_Kinase"/>
</dbReference>
<dbReference type="Proteomes" id="UP000298061">
    <property type="component" value="Unassembled WGS sequence"/>
</dbReference>
<accession>A0A4Y9ZZZ7</accession>
<proteinExistence type="predicted"/>
<organism evidence="1 2">
    <name type="scientific">Hericium alpestre</name>
    <dbReference type="NCBI Taxonomy" id="135208"/>
    <lineage>
        <taxon>Eukaryota</taxon>
        <taxon>Fungi</taxon>
        <taxon>Dikarya</taxon>
        <taxon>Basidiomycota</taxon>
        <taxon>Agaricomycotina</taxon>
        <taxon>Agaricomycetes</taxon>
        <taxon>Russulales</taxon>
        <taxon>Hericiaceae</taxon>
        <taxon>Hericium</taxon>
    </lineage>
</organism>
<evidence type="ECO:0000313" key="2">
    <source>
        <dbReference type="Proteomes" id="UP000298061"/>
    </source>
</evidence>
<dbReference type="EMBL" id="SFCI01000344">
    <property type="protein sequence ID" value="TFY80402.1"/>
    <property type="molecule type" value="Genomic_DNA"/>
</dbReference>
<sequence length="310" mass="34915">MSLAVSISLVYARDSRLVTFILRDADANASPSNELIFEGGNLIHENNRINVYRGKVLVRSSPDSPSVDAVCKIAYGRRALEGLDNEARLYLGKLKHLQDVFIPKSYGYFIGDTDEGPTGCLVLEYCGEPVVQMLKFVDPAFRDAVVSAVEAIHDAGVRHRDISEDNILDHNGRPMIINFEAAQDHVCERKKPIVKGAIEPHPHEFNCDELQWVCRSSLFWKTRYIMFDTLYYDVSLASDARKLAEKAPPSWTPERALDEAYRAIVDHVKAWYPERYATWLAETKARKVSLTASNETPLAVSSCDQSEDHP</sequence>